<proteinExistence type="predicted"/>
<name>A0ACC3SP87_9PEZI</name>
<dbReference type="Proteomes" id="UP001320706">
    <property type="component" value="Unassembled WGS sequence"/>
</dbReference>
<comment type="caution">
    <text evidence="1">The sequence shown here is derived from an EMBL/GenBank/DDBJ whole genome shotgun (WGS) entry which is preliminary data.</text>
</comment>
<sequence>MSDVNGCCIRAPGRLVPGLVQDGSPERSKPLSLAALWKQTSPPRFGVDPINGQPLLLPAKHHPLCHLLLTLVELHIAHASSPCCAIFSLLESNRAVPVALAQASPLIVPEGDPLGKAQSPLNGPFVVQKLDMPSFLPHDIDHNQPSKVTSNGHRQSHYVDEATCPVEITSGSWPKYGSSPLNGAHTNGLDGSIFSLPNGRGSESGSGREGKPSTEESMLSMNSAGSSAVENERRPIDIPGSLPLDGEEGYFINTVNSSEHAPTRSSVVRPPTSVPSDVLPATSGRASISTVPGPIISPLPPVIETTPGQTQHGVGDGMLRVPPSQHRASSPPAFSHTSSSMASSSSIAAPSRLVHRHTLEVPKTGARTSKDGLSQTSEDGVVSASGRFSPTTQQRRRGSSQLMRRNTRSIHSDMHLDEVPQDEDAARWAEAIKLKRASKRKRDEVDDDRVVVGTKVDQNHVNWVTAYNMLTGIRFVVSRTNAKIDRELTDADFQAKHKFSFDITGNELTPSAKYDFKFKDYAPWVFRHLRSHFRLDPADYLVSLTSKYILSELGSPGKSGSFFYFSRDYKYIIKTIHHAEHKFLRKILRKYYDHVQANPNTLLSQFYGLHRVKIPYGRKIHFVVMNNLFPPHRDIHRTFDLKGSTIGRDFREEDLEKNPRATLKDLNWLRRNLHLEFGPDKKEAFIAQMQRDVELLKRLKIMDYSLLVGIHDLERGNEENLRDKTLQVFQPGGEKAQEPLPNVLMRTPSKLENARKAKELRLLIKNEKPIPIDQTLNKMPDEMLDQNKKEGYFYSDDGGFRATHEDNRPGEEIYYLGIIDCLTHYSLIKKMEHFWKGLNSTESQISAIPPERYGDRFVRFISGITKTRERAEIEKHQQLPSPTLVDASATDIVQSVEGTLDDPKLTGVNLLRDKTATNSSDPPGTDAVMARAEKAAEKSKRKGGNEKEVPDRSISAVRNVDGERGDMVTLPVIGEAAESGSANSRTPTPNHDLTPRRSGEDFRDYAATIGNAEMPSQSLGEVPPPTPPKTESNGQFRKSENINRGRERSPVSPPTPPKDEVRRVPSLDKELPSLPRASTNLSASPTRAQPEEMEGLRSRLEKMSA</sequence>
<protein>
    <submittedName>
        <fullName evidence="1">Phosphatidylinositol-4-phosphate 5-kinase</fullName>
        <ecNumber evidence="1">2.7.1.68</ecNumber>
    </submittedName>
</protein>
<organism evidence="1 2">
    <name type="scientific">Zalaria obscura</name>
    <dbReference type="NCBI Taxonomy" id="2024903"/>
    <lineage>
        <taxon>Eukaryota</taxon>
        <taxon>Fungi</taxon>
        <taxon>Dikarya</taxon>
        <taxon>Ascomycota</taxon>
        <taxon>Pezizomycotina</taxon>
        <taxon>Dothideomycetes</taxon>
        <taxon>Dothideomycetidae</taxon>
        <taxon>Dothideales</taxon>
        <taxon>Zalariaceae</taxon>
        <taxon>Zalaria</taxon>
    </lineage>
</organism>
<gene>
    <name evidence="1" type="primary">MSS4</name>
    <name evidence="1" type="ORF">M8818_000169</name>
</gene>
<evidence type="ECO:0000313" key="2">
    <source>
        <dbReference type="Proteomes" id="UP001320706"/>
    </source>
</evidence>
<reference evidence="1" key="1">
    <citation type="submission" date="2024-02" db="EMBL/GenBank/DDBJ databases">
        <title>Metagenome Assembled Genome of Zalaria obscura JY119.</title>
        <authorList>
            <person name="Vighnesh L."/>
            <person name="Jagadeeshwari U."/>
            <person name="Venkata Ramana C."/>
            <person name="Sasikala C."/>
        </authorList>
    </citation>
    <scope>NUCLEOTIDE SEQUENCE</scope>
    <source>
        <strain evidence="1">JY119</strain>
    </source>
</reference>
<accession>A0ACC3SP87</accession>
<dbReference type="EMBL" id="JAMKPW020000001">
    <property type="protein sequence ID" value="KAK8222001.1"/>
    <property type="molecule type" value="Genomic_DNA"/>
</dbReference>
<dbReference type="EC" id="2.7.1.68" evidence="1"/>
<keyword evidence="1" id="KW-0808">Transferase</keyword>
<evidence type="ECO:0000313" key="1">
    <source>
        <dbReference type="EMBL" id="KAK8222001.1"/>
    </source>
</evidence>
<keyword evidence="2" id="KW-1185">Reference proteome</keyword>